<comment type="caution">
    <text evidence="2">The sequence shown here is derived from an EMBL/GenBank/DDBJ whole genome shotgun (WGS) entry which is preliminary data.</text>
</comment>
<dbReference type="OrthoDB" id="945117at2"/>
<organism evidence="2 3">
    <name type="scientific">Adhaeribacter arboris</name>
    <dbReference type="NCBI Taxonomy" id="2072846"/>
    <lineage>
        <taxon>Bacteria</taxon>
        <taxon>Pseudomonadati</taxon>
        <taxon>Bacteroidota</taxon>
        <taxon>Cytophagia</taxon>
        <taxon>Cytophagales</taxon>
        <taxon>Hymenobacteraceae</taxon>
        <taxon>Adhaeribacter</taxon>
    </lineage>
</organism>
<evidence type="ECO:0000313" key="3">
    <source>
        <dbReference type="Proteomes" id="UP000240357"/>
    </source>
</evidence>
<accession>A0A2T2YND7</accession>
<dbReference type="RefSeq" id="WP_106933192.1">
    <property type="nucleotide sequence ID" value="NZ_PYFT01000001.1"/>
</dbReference>
<proteinExistence type="predicted"/>
<evidence type="ECO:0008006" key="4">
    <source>
        <dbReference type="Google" id="ProtNLM"/>
    </source>
</evidence>
<dbReference type="EMBL" id="PYFT01000001">
    <property type="protein sequence ID" value="PSR57020.1"/>
    <property type="molecule type" value="Genomic_DNA"/>
</dbReference>
<feature type="signal peptide" evidence="1">
    <location>
        <begin position="1"/>
        <end position="17"/>
    </location>
</feature>
<protein>
    <recommendedName>
        <fullName evidence="4">Outer membrane protein beta-barrel domain-containing protein</fullName>
    </recommendedName>
</protein>
<sequence length="213" mass="23628">MRYLLLFFLLVSTIAYSQTNQSSLKTFVKKGTYLVGGSVNGSFRSYSRTATSTEANPDRGTVVDFKGDLKAGYFITSNIAVGLQASINHFNYKNELKGTGPISTLFLYGPFVRGYLKNGLFGETGFSIGLENLNSTVDSKLIEGKVALGYTHFLNQKVAIEPLLSFRYLQNNYPTSTGAIRQTEFGPTFGVAIHAFLYRGKMGIHTERPRHKY</sequence>
<keyword evidence="1" id="KW-0732">Signal</keyword>
<reference evidence="2 3" key="1">
    <citation type="submission" date="2018-03" db="EMBL/GenBank/DDBJ databases">
        <title>Adhaeribacter sp. HMF7605 Genome sequencing and assembly.</title>
        <authorList>
            <person name="Kang H."/>
            <person name="Kang J."/>
            <person name="Cha I."/>
            <person name="Kim H."/>
            <person name="Joh K."/>
        </authorList>
    </citation>
    <scope>NUCLEOTIDE SEQUENCE [LARGE SCALE GENOMIC DNA]</scope>
    <source>
        <strain evidence="2 3">HMF7605</strain>
    </source>
</reference>
<evidence type="ECO:0000313" key="2">
    <source>
        <dbReference type="EMBL" id="PSR57020.1"/>
    </source>
</evidence>
<name>A0A2T2YND7_9BACT</name>
<dbReference type="AlphaFoldDB" id="A0A2T2YND7"/>
<feature type="chain" id="PRO_5015704350" description="Outer membrane protein beta-barrel domain-containing protein" evidence="1">
    <location>
        <begin position="18"/>
        <end position="213"/>
    </location>
</feature>
<dbReference type="Proteomes" id="UP000240357">
    <property type="component" value="Unassembled WGS sequence"/>
</dbReference>
<gene>
    <name evidence="2" type="ORF">AHMF7605_27810</name>
</gene>
<evidence type="ECO:0000256" key="1">
    <source>
        <dbReference type="SAM" id="SignalP"/>
    </source>
</evidence>
<keyword evidence="3" id="KW-1185">Reference proteome</keyword>